<dbReference type="Proteomes" id="UP000887566">
    <property type="component" value="Unplaced"/>
</dbReference>
<protein>
    <submittedName>
        <fullName evidence="2">Uncharacterized protein</fullName>
    </submittedName>
</protein>
<proteinExistence type="predicted"/>
<sequence length="473" mass="55248">MSEGKKPFIWLKTQSQADGVNMNSFDILDFNRRLPTFTDQDWSRYLSGLGAVGEYFPTGQETVMTKARDLASAWMLANVKSLTPIDYYNYLGFLERYFKHYNMPMDNASQVDYWISKWFSERFSTLEPNAFLEIFMRIAHLHSSRKLRRTIITPTNLRPIVVHATTELVKDADVYEILGLLYIIHYFDSLVKHSRRTTYTTAKQRLMTALAERDSCVDDHDIQRSLLFAVDSHSPSRAAPGYKEVQKRHIFLGGAHFDPAWRWIRSAVESAFAHDRLIDLRQVAAFAAVRAYRWKNVAFTPNQVSGYLLEAAKPYIENPAIVFESRDFSAQLPHHIGFRALLAAVRCAANSNLPEMGKMPIRLDDHFWDRFFEMLTVEVPKLGDERAYMFPKLMKQFNVAKELTLRERSYISRIFTSERIALLAPLEYQYSPDTMLMNRRHEKYIERQRRSSRVDNATMAESANEYMWIDDFR</sequence>
<reference evidence="2" key="1">
    <citation type="submission" date="2022-11" db="UniProtKB">
        <authorList>
            <consortium name="WormBaseParasite"/>
        </authorList>
    </citation>
    <scope>IDENTIFICATION</scope>
</reference>
<dbReference type="WBParaSite" id="PSAMB.scaffold315size57178.g4681.t1">
    <property type="protein sequence ID" value="PSAMB.scaffold315size57178.g4681.t1"/>
    <property type="gene ID" value="PSAMB.scaffold315size57178.g4681"/>
</dbReference>
<evidence type="ECO:0000313" key="1">
    <source>
        <dbReference type="Proteomes" id="UP000887566"/>
    </source>
</evidence>
<keyword evidence="1" id="KW-1185">Reference proteome</keyword>
<organism evidence="1 2">
    <name type="scientific">Plectus sambesii</name>
    <dbReference type="NCBI Taxonomy" id="2011161"/>
    <lineage>
        <taxon>Eukaryota</taxon>
        <taxon>Metazoa</taxon>
        <taxon>Ecdysozoa</taxon>
        <taxon>Nematoda</taxon>
        <taxon>Chromadorea</taxon>
        <taxon>Plectida</taxon>
        <taxon>Plectina</taxon>
        <taxon>Plectoidea</taxon>
        <taxon>Plectidae</taxon>
        <taxon>Plectus</taxon>
    </lineage>
</organism>
<accession>A0A914W734</accession>
<evidence type="ECO:0000313" key="2">
    <source>
        <dbReference type="WBParaSite" id="PSAMB.scaffold315size57178.g4681.t1"/>
    </source>
</evidence>
<dbReference type="AlphaFoldDB" id="A0A914W734"/>
<name>A0A914W734_9BILA</name>